<evidence type="ECO:0000313" key="3">
    <source>
        <dbReference type="Proteomes" id="UP000077266"/>
    </source>
</evidence>
<dbReference type="Proteomes" id="UP000077266">
    <property type="component" value="Unassembled WGS sequence"/>
</dbReference>
<protein>
    <submittedName>
        <fullName evidence="2">Uncharacterized protein</fullName>
    </submittedName>
</protein>
<sequence length="65" mass="7476">MNTWGYDQTVERAKDRKKESNEGCRQLCEGRNDDECTHRGSPELEVAKGLDDGERDEEQSECLVE</sequence>
<name>A0A165BKW9_EXIGL</name>
<evidence type="ECO:0000256" key="1">
    <source>
        <dbReference type="SAM" id="MobiDB-lite"/>
    </source>
</evidence>
<dbReference type="AlphaFoldDB" id="A0A165BKW9"/>
<feature type="region of interest" description="Disordered" evidence="1">
    <location>
        <begin position="35"/>
        <end position="65"/>
    </location>
</feature>
<reference evidence="2 3" key="1">
    <citation type="journal article" date="2016" name="Mol. Biol. Evol.">
        <title>Comparative Genomics of Early-Diverging Mushroom-Forming Fungi Provides Insights into the Origins of Lignocellulose Decay Capabilities.</title>
        <authorList>
            <person name="Nagy L.G."/>
            <person name="Riley R."/>
            <person name="Tritt A."/>
            <person name="Adam C."/>
            <person name="Daum C."/>
            <person name="Floudas D."/>
            <person name="Sun H."/>
            <person name="Yadav J.S."/>
            <person name="Pangilinan J."/>
            <person name="Larsson K.H."/>
            <person name="Matsuura K."/>
            <person name="Barry K."/>
            <person name="Labutti K."/>
            <person name="Kuo R."/>
            <person name="Ohm R.A."/>
            <person name="Bhattacharya S.S."/>
            <person name="Shirouzu T."/>
            <person name="Yoshinaga Y."/>
            <person name="Martin F.M."/>
            <person name="Grigoriev I.V."/>
            <person name="Hibbett D.S."/>
        </authorList>
    </citation>
    <scope>NUCLEOTIDE SEQUENCE [LARGE SCALE GENOMIC DNA]</scope>
    <source>
        <strain evidence="2 3">HHB12029</strain>
    </source>
</reference>
<dbReference type="InParanoid" id="A0A165BKW9"/>
<feature type="compositionally biased region" description="Basic and acidic residues" evidence="1">
    <location>
        <begin position="9"/>
        <end position="22"/>
    </location>
</feature>
<evidence type="ECO:0000313" key="2">
    <source>
        <dbReference type="EMBL" id="KZV80828.1"/>
    </source>
</evidence>
<proteinExistence type="predicted"/>
<accession>A0A165BKW9</accession>
<dbReference type="EMBL" id="KV426444">
    <property type="protein sequence ID" value="KZV80828.1"/>
    <property type="molecule type" value="Genomic_DNA"/>
</dbReference>
<organism evidence="2 3">
    <name type="scientific">Exidia glandulosa HHB12029</name>
    <dbReference type="NCBI Taxonomy" id="1314781"/>
    <lineage>
        <taxon>Eukaryota</taxon>
        <taxon>Fungi</taxon>
        <taxon>Dikarya</taxon>
        <taxon>Basidiomycota</taxon>
        <taxon>Agaricomycotina</taxon>
        <taxon>Agaricomycetes</taxon>
        <taxon>Auriculariales</taxon>
        <taxon>Exidiaceae</taxon>
        <taxon>Exidia</taxon>
    </lineage>
</organism>
<feature type="compositionally biased region" description="Basic and acidic residues" evidence="1">
    <location>
        <begin position="35"/>
        <end position="52"/>
    </location>
</feature>
<keyword evidence="3" id="KW-1185">Reference proteome</keyword>
<feature type="compositionally biased region" description="Acidic residues" evidence="1">
    <location>
        <begin position="53"/>
        <end position="65"/>
    </location>
</feature>
<feature type="region of interest" description="Disordered" evidence="1">
    <location>
        <begin position="1"/>
        <end position="22"/>
    </location>
</feature>
<gene>
    <name evidence="2" type="ORF">EXIGLDRAFT_732259</name>
</gene>